<keyword evidence="1" id="KW-0472">Membrane</keyword>
<dbReference type="InterPro" id="IPR029058">
    <property type="entry name" value="AB_hydrolase_fold"/>
</dbReference>
<dbReference type="EMBL" id="CP008953">
    <property type="protein sequence ID" value="AIG73289.1"/>
    <property type="molecule type" value="Genomic_DNA"/>
</dbReference>
<dbReference type="HOGENOM" id="CLU_037947_0_1_11"/>
<name>A0A075UL35_9PSEU</name>
<dbReference type="PANTHER" id="PTHR48098">
    <property type="entry name" value="ENTEROCHELIN ESTERASE-RELATED"/>
    <property type="match status" value="1"/>
</dbReference>
<dbReference type="Pfam" id="PF00756">
    <property type="entry name" value="Esterase"/>
    <property type="match status" value="1"/>
</dbReference>
<feature type="transmembrane region" description="Helical" evidence="1">
    <location>
        <begin position="39"/>
        <end position="60"/>
    </location>
</feature>
<accession>A0A075UL35</accession>
<dbReference type="SUPFAM" id="SSF53474">
    <property type="entry name" value="alpha/beta-Hydrolases"/>
    <property type="match status" value="1"/>
</dbReference>
<evidence type="ECO:0000313" key="2">
    <source>
        <dbReference type="EMBL" id="AIG73289.1"/>
    </source>
</evidence>
<dbReference type="InterPro" id="IPR050583">
    <property type="entry name" value="Mycobacterial_A85_antigen"/>
</dbReference>
<sequence length="431" mass="46353">MVARLLIQMWEVRCGGVPRPERDTIAMGLGLSAIRLDSTLNLVIVLVLTLLAIIAVPFLWERWRRKVLGRSGTILVAVVLVVVSAGMGGNMIGGFFPTVGALFGTGVYSGESVDAVAGQNGSDLDKLRDAGAMRAKEGKGSVVHMTVTGKRTGLTRDVSVYFPPQYYDPAFRSLKFPVIEWIPNYPSGPEVVTGPYELPAKLDAAIAKHVLPPTLVIIPDPTGKPKVGHDTECIDEVNGTANDTYLTADIRDWAIEKLGANPQRKAWTMAGWSSGGYCAMNLVTRHPQWYGQAASVSGYYKASVDAETENLFKGRQDIVDANTVTVNLQKHPSPVDILAIAGDKESFESFSIDQIQAAVRAPATLSSWRIPDAGHNMNTFKAQVPDVLAWIGARTVPPCAPQDKKIITNGGVTPWPLPNTGAKGALVDVVE</sequence>
<proteinExistence type="predicted"/>
<keyword evidence="1" id="KW-1133">Transmembrane helix</keyword>
<evidence type="ECO:0000256" key="1">
    <source>
        <dbReference type="SAM" id="Phobius"/>
    </source>
</evidence>
<dbReference type="Gene3D" id="3.40.50.1820">
    <property type="entry name" value="alpha/beta hydrolase"/>
    <property type="match status" value="1"/>
</dbReference>
<dbReference type="STRING" id="208439.AJAP_01790"/>
<reference evidence="2 3" key="1">
    <citation type="journal article" date="2014" name="J. Biotechnol.">
        <title>Complete genome sequence of the actinobacterium Amycolatopsis japonica MG417-CF17(T) (=DSM 44213T) producing (S,S)-N,N'-ethylenediaminedisuccinic acid.</title>
        <authorList>
            <person name="Stegmann E."/>
            <person name="Albersmeier A."/>
            <person name="Spohn M."/>
            <person name="Gert H."/>
            <person name="Weber T."/>
            <person name="Wohlleben W."/>
            <person name="Kalinowski J."/>
            <person name="Ruckert C."/>
        </authorList>
    </citation>
    <scope>NUCLEOTIDE SEQUENCE [LARGE SCALE GENOMIC DNA]</scope>
    <source>
        <strain evidence="3">MG417-CF17 (DSM 44213)</strain>
    </source>
</reference>
<protein>
    <submittedName>
        <fullName evidence="2">Conserved putative membrane protein</fullName>
    </submittedName>
</protein>
<dbReference type="eggNOG" id="COG0627">
    <property type="taxonomic scope" value="Bacteria"/>
</dbReference>
<dbReference type="PANTHER" id="PTHR48098:SF1">
    <property type="entry name" value="DIACYLGLYCEROL ACYLTRANSFERASE_MYCOLYLTRANSFERASE AG85A"/>
    <property type="match status" value="1"/>
</dbReference>
<gene>
    <name evidence="2" type="ORF">AJAP_01790</name>
</gene>
<evidence type="ECO:0000313" key="3">
    <source>
        <dbReference type="Proteomes" id="UP000028492"/>
    </source>
</evidence>
<keyword evidence="1" id="KW-0812">Transmembrane</keyword>
<keyword evidence="3" id="KW-1185">Reference proteome</keyword>
<feature type="transmembrane region" description="Helical" evidence="1">
    <location>
        <begin position="72"/>
        <end position="96"/>
    </location>
</feature>
<dbReference type="KEGG" id="aja:AJAP_01790"/>
<dbReference type="GO" id="GO:0016747">
    <property type="term" value="F:acyltransferase activity, transferring groups other than amino-acyl groups"/>
    <property type="evidence" value="ECO:0007669"/>
    <property type="project" value="TreeGrafter"/>
</dbReference>
<dbReference type="AlphaFoldDB" id="A0A075UL35"/>
<organism evidence="2 3">
    <name type="scientific">Amycolatopsis japonica</name>
    <dbReference type="NCBI Taxonomy" id="208439"/>
    <lineage>
        <taxon>Bacteria</taxon>
        <taxon>Bacillati</taxon>
        <taxon>Actinomycetota</taxon>
        <taxon>Actinomycetes</taxon>
        <taxon>Pseudonocardiales</taxon>
        <taxon>Pseudonocardiaceae</taxon>
        <taxon>Amycolatopsis</taxon>
        <taxon>Amycolatopsis japonica group</taxon>
    </lineage>
</organism>
<dbReference type="Proteomes" id="UP000028492">
    <property type="component" value="Chromosome"/>
</dbReference>
<dbReference type="InterPro" id="IPR000801">
    <property type="entry name" value="Esterase-like"/>
</dbReference>